<sequence length="306" mass="33192">MVTLGMMCHVPTVTTTLVLKTWMNVTLVLISVTSIPFARTPWVHTNARVMLGTQEMENLAMAFEIQLILHVRPSLLSDPSVDISVCCVTINKKRSSPFSPDIDECSTNSHSCDVNAVCSNTVGSYACACKAGFIGDGFTCTDIDECASGTHNCHSSLASCTNTMGSFSCSCNNPSSGDGRTCNLPSECQNYGSLNNADRKITYGRPNNYCDSGIGPGWFRFEGSAGTRMPTSYPPTYRCNTDATGWLNGGHPTVADGQVSRTVCFHWSGNCCYWSTNIKVRNCGSYYVYYLSDTPYGCYLLCCGTN</sequence>
<dbReference type="InterPro" id="IPR000152">
    <property type="entry name" value="EGF-type_Asp/Asn_hydroxyl_site"/>
</dbReference>
<gene>
    <name evidence="8" type="ORF">PLOB_00027033</name>
</gene>
<dbReference type="PANTHER" id="PTHR24042">
    <property type="entry name" value="NEL HOMOLOG"/>
    <property type="match status" value="1"/>
</dbReference>
<dbReference type="PROSITE" id="PS00010">
    <property type="entry name" value="ASX_HYDROXYL"/>
    <property type="match status" value="2"/>
</dbReference>
<dbReference type="Proteomes" id="UP001159405">
    <property type="component" value="Unassembled WGS sequence"/>
</dbReference>
<keyword evidence="1 6" id="KW-0245">EGF-like domain</keyword>
<keyword evidence="3" id="KW-0677">Repeat</keyword>
<evidence type="ECO:0000256" key="1">
    <source>
        <dbReference type="ARBA" id="ARBA00022536"/>
    </source>
</evidence>
<dbReference type="Gene3D" id="2.10.25.10">
    <property type="entry name" value="Laminin"/>
    <property type="match status" value="2"/>
</dbReference>
<evidence type="ECO:0000256" key="6">
    <source>
        <dbReference type="PROSITE-ProRule" id="PRU00076"/>
    </source>
</evidence>
<proteinExistence type="predicted"/>
<dbReference type="PANTHER" id="PTHR24042:SF5">
    <property type="entry name" value="EGF-LIKE CALCIUM-BINDING DOMAIN-CONTAINING PROTEIN"/>
    <property type="match status" value="1"/>
</dbReference>
<evidence type="ECO:0000256" key="2">
    <source>
        <dbReference type="ARBA" id="ARBA00022729"/>
    </source>
</evidence>
<dbReference type="InterPro" id="IPR018097">
    <property type="entry name" value="EGF_Ca-bd_CS"/>
</dbReference>
<dbReference type="EMBL" id="CALNXK010000325">
    <property type="protein sequence ID" value="CAH3182516.1"/>
    <property type="molecule type" value="Genomic_DNA"/>
</dbReference>
<keyword evidence="2" id="KW-0732">Signal</keyword>
<dbReference type="InterPro" id="IPR024731">
    <property type="entry name" value="NELL2-like_EGF"/>
</dbReference>
<comment type="caution">
    <text evidence="8">The sequence shown here is derived from an EMBL/GenBank/DDBJ whole genome shotgun (WGS) entry which is preliminary data.</text>
</comment>
<feature type="domain" description="EGF-like" evidence="7">
    <location>
        <begin position="142"/>
        <end position="183"/>
    </location>
</feature>
<dbReference type="PROSITE" id="PS01187">
    <property type="entry name" value="EGF_CA"/>
    <property type="match status" value="1"/>
</dbReference>
<evidence type="ECO:0000256" key="4">
    <source>
        <dbReference type="ARBA" id="ARBA00023157"/>
    </source>
</evidence>
<dbReference type="InterPro" id="IPR001881">
    <property type="entry name" value="EGF-like_Ca-bd_dom"/>
</dbReference>
<evidence type="ECO:0000256" key="3">
    <source>
        <dbReference type="ARBA" id="ARBA00022737"/>
    </source>
</evidence>
<dbReference type="Pfam" id="PF07645">
    <property type="entry name" value="EGF_CA"/>
    <property type="match status" value="1"/>
</dbReference>
<evidence type="ECO:0000259" key="7">
    <source>
        <dbReference type="PROSITE" id="PS50026"/>
    </source>
</evidence>
<evidence type="ECO:0000256" key="5">
    <source>
        <dbReference type="ARBA" id="ARBA00023180"/>
    </source>
</evidence>
<dbReference type="SUPFAM" id="SSF57196">
    <property type="entry name" value="EGF/Laminin"/>
    <property type="match status" value="2"/>
</dbReference>
<dbReference type="InterPro" id="IPR051586">
    <property type="entry name" value="PKC-binding_NELL"/>
</dbReference>
<accession>A0ABN8RXA9</accession>
<name>A0ABN8RXA9_9CNID</name>
<evidence type="ECO:0000313" key="9">
    <source>
        <dbReference type="Proteomes" id="UP001159405"/>
    </source>
</evidence>
<dbReference type="CDD" id="cd00054">
    <property type="entry name" value="EGF_CA"/>
    <property type="match status" value="2"/>
</dbReference>
<reference evidence="8 9" key="1">
    <citation type="submission" date="2022-05" db="EMBL/GenBank/DDBJ databases">
        <authorList>
            <consortium name="Genoscope - CEA"/>
            <person name="William W."/>
        </authorList>
    </citation>
    <scope>NUCLEOTIDE SEQUENCE [LARGE SCALE GENOMIC DNA]</scope>
</reference>
<dbReference type="InterPro" id="IPR000742">
    <property type="entry name" value="EGF"/>
</dbReference>
<dbReference type="SMART" id="SM00179">
    <property type="entry name" value="EGF_CA"/>
    <property type="match status" value="2"/>
</dbReference>
<protein>
    <recommendedName>
        <fullName evidence="7">EGF-like domain-containing protein</fullName>
    </recommendedName>
</protein>
<keyword evidence="4" id="KW-1015">Disulfide bond</keyword>
<evidence type="ECO:0000313" key="8">
    <source>
        <dbReference type="EMBL" id="CAH3182516.1"/>
    </source>
</evidence>
<dbReference type="InterPro" id="IPR057774">
    <property type="entry name" value="D8C_UMOD/GP2/OIT3-like"/>
</dbReference>
<dbReference type="PROSITE" id="PS50026">
    <property type="entry name" value="EGF_3"/>
    <property type="match status" value="2"/>
</dbReference>
<comment type="caution">
    <text evidence="6">Lacks conserved residue(s) required for the propagation of feature annotation.</text>
</comment>
<dbReference type="Pfam" id="PF12947">
    <property type="entry name" value="EGF_3"/>
    <property type="match status" value="1"/>
</dbReference>
<organism evidence="8 9">
    <name type="scientific">Porites lobata</name>
    <dbReference type="NCBI Taxonomy" id="104759"/>
    <lineage>
        <taxon>Eukaryota</taxon>
        <taxon>Metazoa</taxon>
        <taxon>Cnidaria</taxon>
        <taxon>Anthozoa</taxon>
        <taxon>Hexacorallia</taxon>
        <taxon>Scleractinia</taxon>
        <taxon>Fungiina</taxon>
        <taxon>Poritidae</taxon>
        <taxon>Porites</taxon>
    </lineage>
</organism>
<keyword evidence="5" id="KW-0325">Glycoprotein</keyword>
<feature type="domain" description="EGF-like" evidence="7">
    <location>
        <begin position="101"/>
        <end position="139"/>
    </location>
</feature>
<dbReference type="Pfam" id="PF23283">
    <property type="entry name" value="D8C_UMOD"/>
    <property type="match status" value="1"/>
</dbReference>
<dbReference type="InterPro" id="IPR049883">
    <property type="entry name" value="NOTCH1_EGF-like"/>
</dbReference>
<dbReference type="SMART" id="SM00181">
    <property type="entry name" value="EGF"/>
    <property type="match status" value="2"/>
</dbReference>
<keyword evidence="9" id="KW-1185">Reference proteome</keyword>